<accession>A0ABT4QDG7</accession>
<dbReference type="Gene3D" id="3.40.50.2000">
    <property type="entry name" value="Glycogen Phosphorylase B"/>
    <property type="match status" value="1"/>
</dbReference>
<gene>
    <name evidence="3" type="primary">pseG</name>
    <name evidence="3" type="ORF">O9H85_21190</name>
</gene>
<evidence type="ECO:0000256" key="1">
    <source>
        <dbReference type="ARBA" id="ARBA00023136"/>
    </source>
</evidence>
<dbReference type="InterPro" id="IPR020023">
    <property type="entry name" value="PseG"/>
</dbReference>
<dbReference type="PANTHER" id="PTHR21015">
    <property type="entry name" value="UDP-N-ACETYLGLUCOSAMINE--N-ACETYLMURAMYL-(PENTAPEPTIDE) PYROPHOSPHORYL-UNDECAPRENOL N-ACETYLGLUCOSAMINE TRANSFERASE 1"/>
    <property type="match status" value="1"/>
</dbReference>
<dbReference type="GO" id="GO:0016787">
    <property type="term" value="F:hydrolase activity"/>
    <property type="evidence" value="ECO:0007669"/>
    <property type="project" value="UniProtKB-KW"/>
</dbReference>
<reference evidence="3 4" key="1">
    <citation type="submission" date="2022-12" db="EMBL/GenBank/DDBJ databases">
        <title>Draft genome sequence of Paenibacillus sp. dW9.</title>
        <authorList>
            <person name="Choi E.-W."/>
            <person name="Kim D.-U."/>
        </authorList>
    </citation>
    <scope>NUCLEOTIDE SEQUENCE [LARGE SCALE GENOMIC DNA]</scope>
    <source>
        <strain evidence="4">dW9</strain>
    </source>
</reference>
<protein>
    <submittedName>
        <fullName evidence="3">UDP-2,4-diacetamido-2,4, 6-trideoxy-beta-L-altropyranose hydrolase</fullName>
        <ecNumber evidence="3">3.6.1.57</ecNumber>
    </submittedName>
</protein>
<evidence type="ECO:0000313" key="3">
    <source>
        <dbReference type="EMBL" id="MCZ8514889.1"/>
    </source>
</evidence>
<dbReference type="EMBL" id="JAQAGZ010000014">
    <property type="protein sequence ID" value="MCZ8514889.1"/>
    <property type="molecule type" value="Genomic_DNA"/>
</dbReference>
<keyword evidence="4" id="KW-1185">Reference proteome</keyword>
<dbReference type="SUPFAM" id="SSF53756">
    <property type="entry name" value="UDP-Glycosyltransferase/glycogen phosphorylase"/>
    <property type="match status" value="1"/>
</dbReference>
<dbReference type="Pfam" id="PF04101">
    <property type="entry name" value="Glyco_tran_28_C"/>
    <property type="match status" value="1"/>
</dbReference>
<dbReference type="InterPro" id="IPR007235">
    <property type="entry name" value="Glyco_trans_28_C"/>
</dbReference>
<dbReference type="RefSeq" id="WP_269883417.1">
    <property type="nucleotide sequence ID" value="NZ_JAQAGZ010000014.1"/>
</dbReference>
<dbReference type="PANTHER" id="PTHR21015:SF22">
    <property type="entry name" value="GLYCOSYLTRANSFERASE"/>
    <property type="match status" value="1"/>
</dbReference>
<dbReference type="NCBIfam" id="TIGR03590">
    <property type="entry name" value="PseG"/>
    <property type="match status" value="1"/>
</dbReference>
<dbReference type="Proteomes" id="UP001527882">
    <property type="component" value="Unassembled WGS sequence"/>
</dbReference>
<dbReference type="EC" id="3.6.1.57" evidence="3"/>
<feature type="domain" description="Glycosyl transferase family 28 C-terminal" evidence="2">
    <location>
        <begin position="197"/>
        <end position="344"/>
    </location>
</feature>
<name>A0ABT4QDG7_9BACL</name>
<sequence>MQVVIRADASIQIGTGHVMRCLTLANKLRQKGAFVQFISREHPGHLCNHIEQQGFIVHRLSPPLQPNETNDKKSSYEQWLGVSWELDVEQTLSALRKTHVPMDLMIVDHYAIDIKWEQRIRQHVDKIMVIDDLANRGHDCDILLDQNLYEHMDERYKELVPDRCLQLLGPRYALLREEFRAAQKQAKIRDQAIQRVLVFFGGSDPTNETEKALQAITLLDEKYITFDVVVGNSNVNREHIEILCSKLPNVNYYCQINYIAKLMTQADLSIGAGGSTTWERCVLGLPAITITTADNQMEVTEAVAKAGAVLYLGHYRNITPITIADAIKHMLSNPQLLTRMSAASMDLMEKQPSDSAAGVVEAIYGSQRQK</sequence>
<keyword evidence="1" id="KW-0472">Membrane</keyword>
<evidence type="ECO:0000313" key="4">
    <source>
        <dbReference type="Proteomes" id="UP001527882"/>
    </source>
</evidence>
<organism evidence="3 4">
    <name type="scientific">Paenibacillus gyeongsangnamensis</name>
    <dbReference type="NCBI Taxonomy" id="3388067"/>
    <lineage>
        <taxon>Bacteria</taxon>
        <taxon>Bacillati</taxon>
        <taxon>Bacillota</taxon>
        <taxon>Bacilli</taxon>
        <taxon>Bacillales</taxon>
        <taxon>Paenibacillaceae</taxon>
        <taxon>Paenibacillus</taxon>
    </lineage>
</organism>
<comment type="caution">
    <text evidence="3">The sequence shown here is derived from an EMBL/GenBank/DDBJ whole genome shotgun (WGS) entry which is preliminary data.</text>
</comment>
<proteinExistence type="predicted"/>
<keyword evidence="3" id="KW-0378">Hydrolase</keyword>
<evidence type="ECO:0000259" key="2">
    <source>
        <dbReference type="Pfam" id="PF04101"/>
    </source>
</evidence>
<dbReference type="Gene3D" id="3.40.50.11190">
    <property type="match status" value="1"/>
</dbReference>